<keyword evidence="1" id="KW-0812">Transmembrane</keyword>
<keyword evidence="3" id="KW-1185">Reference proteome</keyword>
<dbReference type="Proteomes" id="UP000256486">
    <property type="component" value="Unassembled WGS sequence"/>
</dbReference>
<evidence type="ECO:0000256" key="1">
    <source>
        <dbReference type="SAM" id="Phobius"/>
    </source>
</evidence>
<sequence>MSLLLKSAAPVWLLALAGAIATGILADPASHLVFLAVILGGVVILTFVVQLALSRPAGFVDRCSASITGSVVILAVATLVLGLSQ</sequence>
<proteinExistence type="predicted"/>
<evidence type="ECO:0000313" key="2">
    <source>
        <dbReference type="EMBL" id="RFA09982.1"/>
    </source>
</evidence>
<keyword evidence="1" id="KW-1133">Transmembrane helix</keyword>
<organism evidence="2 3">
    <name type="scientific">Subtercola boreus</name>
    <dbReference type="NCBI Taxonomy" id="120213"/>
    <lineage>
        <taxon>Bacteria</taxon>
        <taxon>Bacillati</taxon>
        <taxon>Actinomycetota</taxon>
        <taxon>Actinomycetes</taxon>
        <taxon>Micrococcales</taxon>
        <taxon>Microbacteriaceae</taxon>
        <taxon>Subtercola</taxon>
    </lineage>
</organism>
<reference evidence="2 3" key="1">
    <citation type="submission" date="2017-04" db="EMBL/GenBank/DDBJ databases">
        <title>Comparative genome analysis of Subtercola boreus.</title>
        <authorList>
            <person name="Cho Y.-J."/>
            <person name="Cho A."/>
            <person name="Kim O.-S."/>
            <person name="Lee J.-I."/>
        </authorList>
    </citation>
    <scope>NUCLEOTIDE SEQUENCE [LARGE SCALE GENOMIC DNA]</scope>
    <source>
        <strain evidence="2 3">K300</strain>
    </source>
</reference>
<feature type="transmembrane region" description="Helical" evidence="1">
    <location>
        <begin position="65"/>
        <end position="84"/>
    </location>
</feature>
<feature type="transmembrane region" description="Helical" evidence="1">
    <location>
        <begin position="31"/>
        <end position="53"/>
    </location>
</feature>
<dbReference type="RefSeq" id="WP_116415382.1">
    <property type="nucleotide sequence ID" value="NZ_NBWZ01000001.1"/>
</dbReference>
<keyword evidence="1" id="KW-0472">Membrane</keyword>
<name>A0A3E0VJ36_9MICO</name>
<protein>
    <submittedName>
        <fullName evidence="2">Uncharacterized protein</fullName>
    </submittedName>
</protein>
<gene>
    <name evidence="2" type="ORF">B7R54_12795</name>
</gene>
<dbReference type="EMBL" id="NBWZ01000001">
    <property type="protein sequence ID" value="RFA09982.1"/>
    <property type="molecule type" value="Genomic_DNA"/>
</dbReference>
<dbReference type="AlphaFoldDB" id="A0A3E0VJ36"/>
<dbReference type="OrthoDB" id="5124217at2"/>
<accession>A0A3E0VJ36</accession>
<comment type="caution">
    <text evidence="2">The sequence shown here is derived from an EMBL/GenBank/DDBJ whole genome shotgun (WGS) entry which is preliminary data.</text>
</comment>
<evidence type="ECO:0000313" key="3">
    <source>
        <dbReference type="Proteomes" id="UP000256486"/>
    </source>
</evidence>